<evidence type="ECO:0000256" key="5">
    <source>
        <dbReference type="ARBA" id="ARBA00022801"/>
    </source>
</evidence>
<evidence type="ECO:0000313" key="9">
    <source>
        <dbReference type="Proteomes" id="UP000244441"/>
    </source>
</evidence>
<keyword evidence="6" id="KW-0106">Calcium</keyword>
<keyword evidence="9" id="KW-1185">Reference proteome</keyword>
<sequence length="508" mass="57028">MAFTIWLLLGCSISSTQIPTEKKTTNTSATQPNVLMILVDDLKPALGVYGDPIAISPNIDKLAAQGMRFERAYVNQAVCMASRYNLMLGSRSTSSGLYNFGVSLRERYPQALTLPQLFKSAGYHAEAMGKVYHIGHGTIDDTASWSRPHRADKVIEYILPQSTGGTITREEGMFTNASWRDGINNMKRPRGAAWEAPDVLDEAYADGRIATHAVNRLHELKKSGQKFFMAVGFARPHLPFSAPKKYWDAYDPAKFAMPQFINDPKGAPQFAVKRQMEINNFTPVNPKKRIVKDEALTRNLIHGYYASMSYMDAQLGRVIDALKVTGLDKNTIVVLWGDHGYHLGDHGSWTKHSNYEQATHIPLLMVVPGVTEPGSVTKQITETVDIYPTLAELAGISIPKTQQAIDGTSMLPVLQNANKRLRDHAYHVWRNPRYTGLAIRTERYRLVKWLSNKGLEPIIELYDYQQDPLETENVASKMPQLVQKLEATLAKHPQHAALFKPKKNKQRQ</sequence>
<dbReference type="KEGG" id="cate:C2869_07615"/>
<evidence type="ECO:0000256" key="4">
    <source>
        <dbReference type="ARBA" id="ARBA00022729"/>
    </source>
</evidence>
<dbReference type="Proteomes" id="UP000244441">
    <property type="component" value="Chromosome"/>
</dbReference>
<dbReference type="InterPro" id="IPR035874">
    <property type="entry name" value="IDS"/>
</dbReference>
<reference evidence="8 9" key="1">
    <citation type="submission" date="2018-01" db="EMBL/GenBank/DDBJ databases">
        <title>Genome sequence of a Cantenovulum-like bacteria.</title>
        <authorList>
            <person name="Tan W.R."/>
            <person name="Lau N.-S."/>
            <person name="Go F."/>
            <person name="Amirul A.-A.A."/>
        </authorList>
    </citation>
    <scope>NUCLEOTIDE SEQUENCE [LARGE SCALE GENOMIC DNA]</scope>
    <source>
        <strain evidence="8 9">CCB-QB4</strain>
    </source>
</reference>
<dbReference type="SUPFAM" id="SSF53649">
    <property type="entry name" value="Alkaline phosphatase-like"/>
    <property type="match status" value="1"/>
</dbReference>
<name>A0A2S0VXK7_9ALTE</name>
<dbReference type="OrthoDB" id="9803751at2"/>
<evidence type="ECO:0000256" key="1">
    <source>
        <dbReference type="ARBA" id="ARBA00001913"/>
    </source>
</evidence>
<gene>
    <name evidence="8" type="ORF">C2869_07615</name>
</gene>
<comment type="cofactor">
    <cofactor evidence="1">
        <name>Ca(2+)</name>
        <dbReference type="ChEBI" id="CHEBI:29108"/>
    </cofactor>
</comment>
<dbReference type="PANTHER" id="PTHR45953">
    <property type="entry name" value="IDURONATE 2-SULFATASE"/>
    <property type="match status" value="1"/>
</dbReference>
<dbReference type="InterPro" id="IPR017850">
    <property type="entry name" value="Alkaline_phosphatase_core_sf"/>
</dbReference>
<evidence type="ECO:0000256" key="3">
    <source>
        <dbReference type="ARBA" id="ARBA00022723"/>
    </source>
</evidence>
<protein>
    <submittedName>
        <fullName evidence="8">Iduronate-2-sulfatase</fullName>
    </submittedName>
</protein>
<dbReference type="GO" id="GO:0005737">
    <property type="term" value="C:cytoplasm"/>
    <property type="evidence" value="ECO:0007669"/>
    <property type="project" value="TreeGrafter"/>
</dbReference>
<organism evidence="8 9">
    <name type="scientific">Saccharobesus litoralis</name>
    <dbReference type="NCBI Taxonomy" id="2172099"/>
    <lineage>
        <taxon>Bacteria</taxon>
        <taxon>Pseudomonadati</taxon>
        <taxon>Pseudomonadota</taxon>
        <taxon>Gammaproteobacteria</taxon>
        <taxon>Alteromonadales</taxon>
        <taxon>Alteromonadaceae</taxon>
        <taxon>Saccharobesus</taxon>
    </lineage>
</organism>
<dbReference type="CDD" id="cd16030">
    <property type="entry name" value="iduronate-2-sulfatase"/>
    <property type="match status" value="1"/>
</dbReference>
<evidence type="ECO:0000256" key="6">
    <source>
        <dbReference type="ARBA" id="ARBA00022837"/>
    </source>
</evidence>
<comment type="similarity">
    <text evidence="2">Belongs to the sulfatase family.</text>
</comment>
<evidence type="ECO:0000259" key="7">
    <source>
        <dbReference type="Pfam" id="PF00884"/>
    </source>
</evidence>
<keyword evidence="4" id="KW-0732">Signal</keyword>
<feature type="domain" description="Sulfatase N-terminal" evidence="7">
    <location>
        <begin position="32"/>
        <end position="396"/>
    </location>
</feature>
<dbReference type="InterPro" id="IPR000917">
    <property type="entry name" value="Sulfatase_N"/>
</dbReference>
<dbReference type="GO" id="GO:0046872">
    <property type="term" value="F:metal ion binding"/>
    <property type="evidence" value="ECO:0007669"/>
    <property type="project" value="UniProtKB-KW"/>
</dbReference>
<dbReference type="AlphaFoldDB" id="A0A2S0VXK7"/>
<dbReference type="Gene3D" id="3.40.720.10">
    <property type="entry name" value="Alkaline Phosphatase, subunit A"/>
    <property type="match status" value="1"/>
</dbReference>
<proteinExistence type="inferred from homology"/>
<dbReference type="Pfam" id="PF00884">
    <property type="entry name" value="Sulfatase"/>
    <property type="match status" value="1"/>
</dbReference>
<accession>A0A2S0VXK7</accession>
<evidence type="ECO:0000256" key="2">
    <source>
        <dbReference type="ARBA" id="ARBA00008779"/>
    </source>
</evidence>
<dbReference type="GO" id="GO:0004423">
    <property type="term" value="F:iduronate-2-sulfatase activity"/>
    <property type="evidence" value="ECO:0007669"/>
    <property type="project" value="InterPro"/>
</dbReference>
<keyword evidence="3" id="KW-0479">Metal-binding</keyword>
<dbReference type="EMBL" id="CP026604">
    <property type="protein sequence ID" value="AWB68959.1"/>
    <property type="molecule type" value="Genomic_DNA"/>
</dbReference>
<evidence type="ECO:0000313" key="8">
    <source>
        <dbReference type="EMBL" id="AWB68959.1"/>
    </source>
</evidence>
<keyword evidence="5" id="KW-0378">Hydrolase</keyword>
<dbReference type="PANTHER" id="PTHR45953:SF1">
    <property type="entry name" value="IDURONATE 2-SULFATASE"/>
    <property type="match status" value="1"/>
</dbReference>